<sequence length="282" mass="31046">MPPHRNNTRFRVSDTNTSDISQTTQHVDDSSETTQIRAHNVTRERIQQCIDILRSRAAGNSSVVNGDVEDNSEKDDRQEQETVSRQVRKEEASRVQTGDKSPHKAVENRSQDEESEDDYTSDGSAGSDIPARFTRTEDLSSRPLTTAELDSSPATSASVTTGDPLTADRLHMQQSTFDAHNMQQGRRVSQPPTSPDMASAASAAPQNSPALSCRSSLASDKTGDFIVVDHSLDHVQSEIPDLNLDDDTPAPPSADKASDKPPTRRPKGRKGRKKQSKRQRFR</sequence>
<keyword evidence="3" id="KW-1185">Reference proteome</keyword>
<organism evidence="2 3">
    <name type="scientific">Sclerotinia borealis (strain F-4128)</name>
    <dbReference type="NCBI Taxonomy" id="1432307"/>
    <lineage>
        <taxon>Eukaryota</taxon>
        <taxon>Fungi</taxon>
        <taxon>Dikarya</taxon>
        <taxon>Ascomycota</taxon>
        <taxon>Pezizomycotina</taxon>
        <taxon>Leotiomycetes</taxon>
        <taxon>Helotiales</taxon>
        <taxon>Sclerotiniaceae</taxon>
        <taxon>Sclerotinia</taxon>
    </lineage>
</organism>
<protein>
    <submittedName>
        <fullName evidence="2">Uncharacterized protein</fullName>
    </submittedName>
</protein>
<evidence type="ECO:0000256" key="1">
    <source>
        <dbReference type="SAM" id="MobiDB-lite"/>
    </source>
</evidence>
<feature type="region of interest" description="Disordered" evidence="1">
    <location>
        <begin position="237"/>
        <end position="282"/>
    </location>
</feature>
<evidence type="ECO:0000313" key="2">
    <source>
        <dbReference type="EMBL" id="ESZ94703.1"/>
    </source>
</evidence>
<proteinExistence type="predicted"/>
<dbReference type="AlphaFoldDB" id="W9CFL2"/>
<feature type="compositionally biased region" description="Polar residues" evidence="1">
    <location>
        <begin position="172"/>
        <end position="187"/>
    </location>
</feature>
<feature type="compositionally biased region" description="Basic and acidic residues" evidence="1">
    <location>
        <begin position="74"/>
        <end position="93"/>
    </location>
</feature>
<comment type="caution">
    <text evidence="2">The sequence shown here is derived from an EMBL/GenBank/DDBJ whole genome shotgun (WGS) entry which is preliminary data.</text>
</comment>
<evidence type="ECO:0000313" key="3">
    <source>
        <dbReference type="Proteomes" id="UP000019487"/>
    </source>
</evidence>
<name>W9CFL2_SCLBF</name>
<feature type="region of interest" description="Disordered" evidence="1">
    <location>
        <begin position="1"/>
        <end position="42"/>
    </location>
</feature>
<gene>
    <name evidence="2" type="ORF">SBOR_4897</name>
</gene>
<feature type="compositionally biased region" description="Basic and acidic residues" evidence="1">
    <location>
        <begin position="100"/>
        <end position="112"/>
    </location>
</feature>
<dbReference type="Proteomes" id="UP000019487">
    <property type="component" value="Unassembled WGS sequence"/>
</dbReference>
<feature type="region of interest" description="Disordered" evidence="1">
    <location>
        <begin position="54"/>
        <end position="215"/>
    </location>
</feature>
<feature type="compositionally biased region" description="Low complexity" evidence="1">
    <location>
        <begin position="195"/>
        <end position="212"/>
    </location>
</feature>
<dbReference type="EMBL" id="AYSA01000229">
    <property type="protein sequence ID" value="ESZ94703.1"/>
    <property type="molecule type" value="Genomic_DNA"/>
</dbReference>
<feature type="compositionally biased region" description="Polar residues" evidence="1">
    <location>
        <begin position="142"/>
        <end position="163"/>
    </location>
</feature>
<feature type="compositionally biased region" description="Basic residues" evidence="1">
    <location>
        <begin position="263"/>
        <end position="282"/>
    </location>
</feature>
<dbReference type="HOGENOM" id="CLU_987503_0_0_1"/>
<accession>W9CFL2</accession>
<feature type="compositionally biased region" description="Polar residues" evidence="1">
    <location>
        <begin position="9"/>
        <end position="25"/>
    </location>
</feature>
<reference evidence="2 3" key="1">
    <citation type="journal article" date="2014" name="Genome Announc.">
        <title>Draft genome sequence of Sclerotinia borealis, a psychrophilic plant pathogenic fungus.</title>
        <authorList>
            <person name="Mardanov A.V."/>
            <person name="Beletsky A.V."/>
            <person name="Kadnikov V.V."/>
            <person name="Ignatov A.N."/>
            <person name="Ravin N.V."/>
        </authorList>
    </citation>
    <scope>NUCLEOTIDE SEQUENCE [LARGE SCALE GENOMIC DNA]</scope>
    <source>
        <strain evidence="3">F-4157</strain>
    </source>
</reference>